<comment type="caution">
    <text evidence="1">The sequence shown here is derived from an EMBL/GenBank/DDBJ whole genome shotgun (WGS) entry which is preliminary data.</text>
</comment>
<feature type="non-terminal residue" evidence="1">
    <location>
        <position position="105"/>
    </location>
</feature>
<dbReference type="Proteomes" id="UP000310200">
    <property type="component" value="Unassembled WGS sequence"/>
</dbReference>
<sequence length="105" mass="12105">INDTSTYTYPFVTPALICLKCTPTFGDSVRIKTQEPSRKSLQTISLVTCRGRDAYMRAMRVENTRERARQECRVPFDHSARKRPECSKIFTEPCFHKRPVAMAFG</sequence>
<evidence type="ECO:0000313" key="1">
    <source>
        <dbReference type="EMBL" id="TGZ55347.1"/>
    </source>
</evidence>
<evidence type="ECO:0000313" key="2">
    <source>
        <dbReference type="Proteomes" id="UP000310200"/>
    </source>
</evidence>
<keyword evidence="2" id="KW-1185">Reference proteome</keyword>
<proteinExistence type="predicted"/>
<reference evidence="1 2" key="1">
    <citation type="journal article" date="2019" name="Philos. Trans. R. Soc. Lond., B, Biol. Sci.">
        <title>Ant behaviour and brain gene expression of defending hosts depend on the ecological success of the intruding social parasite.</title>
        <authorList>
            <person name="Kaur R."/>
            <person name="Stoldt M."/>
            <person name="Jongepier E."/>
            <person name="Feldmeyer B."/>
            <person name="Menzel F."/>
            <person name="Bornberg-Bauer E."/>
            <person name="Foitzik S."/>
        </authorList>
    </citation>
    <scope>NUCLEOTIDE SEQUENCE [LARGE SCALE GENOMIC DNA]</scope>
    <source>
        <tissue evidence="1">Whole body</tissue>
    </source>
</reference>
<protein>
    <submittedName>
        <fullName evidence="1">Uncharacterized protein</fullName>
    </submittedName>
</protein>
<name>A0A4S2L4Q4_9HYME</name>
<feature type="non-terminal residue" evidence="1">
    <location>
        <position position="1"/>
    </location>
</feature>
<dbReference type="AlphaFoldDB" id="A0A4S2L4Q4"/>
<dbReference type="EMBL" id="QBLH01000471">
    <property type="protein sequence ID" value="TGZ55347.1"/>
    <property type="molecule type" value="Genomic_DNA"/>
</dbReference>
<organism evidence="1 2">
    <name type="scientific">Temnothorax longispinosus</name>
    <dbReference type="NCBI Taxonomy" id="300112"/>
    <lineage>
        <taxon>Eukaryota</taxon>
        <taxon>Metazoa</taxon>
        <taxon>Ecdysozoa</taxon>
        <taxon>Arthropoda</taxon>
        <taxon>Hexapoda</taxon>
        <taxon>Insecta</taxon>
        <taxon>Pterygota</taxon>
        <taxon>Neoptera</taxon>
        <taxon>Endopterygota</taxon>
        <taxon>Hymenoptera</taxon>
        <taxon>Apocrita</taxon>
        <taxon>Aculeata</taxon>
        <taxon>Formicoidea</taxon>
        <taxon>Formicidae</taxon>
        <taxon>Myrmicinae</taxon>
        <taxon>Temnothorax</taxon>
    </lineage>
</organism>
<gene>
    <name evidence="1" type="ORF">DBV15_07388</name>
</gene>
<accession>A0A4S2L4Q4</accession>